<evidence type="ECO:0000256" key="1">
    <source>
        <dbReference type="SAM" id="Phobius"/>
    </source>
</evidence>
<name>A0A383TW63_9FLAO</name>
<sequence>MIRYIKYIIIFLIGVGVAYFIFGNQKKQNVAEASSTIAYGIQRLNKLVVAEQNYANFYSHKSSNSYLGNLISFDKNLLLKVDLRVQASYDLSAMKIEMDSINQKIIINEIPDLKLETFPDVDFFEMKQSKLNQFSKEELNAIKKRAILAVEKEIDYTELSRQAQEQLFENLEEIYLLAKIYGWEVENNTKFSKPLENRIKF</sequence>
<dbReference type="Proteomes" id="UP000262142">
    <property type="component" value="Unassembled WGS sequence"/>
</dbReference>
<reference evidence="2 3" key="1">
    <citation type="submission" date="2018-09" db="EMBL/GenBank/DDBJ databases">
        <authorList>
            <consortium name="Pathogen Informatics"/>
        </authorList>
    </citation>
    <scope>NUCLEOTIDE SEQUENCE [LARGE SCALE GENOMIC DNA]</scope>
    <source>
        <strain evidence="2 3">OH-22767</strain>
    </source>
</reference>
<keyword evidence="3" id="KW-1185">Reference proteome</keyword>
<evidence type="ECO:0000313" key="2">
    <source>
        <dbReference type="EMBL" id="SZD71171.1"/>
    </source>
</evidence>
<evidence type="ECO:0008006" key="4">
    <source>
        <dbReference type="Google" id="ProtNLM"/>
    </source>
</evidence>
<gene>
    <name evidence="2" type="ORF">SAMEA104719789_00266</name>
</gene>
<organism evidence="2 3">
    <name type="scientific">Candidatus Ornithobacterium hominis</name>
    <dbReference type="NCBI Taxonomy" id="2497989"/>
    <lineage>
        <taxon>Bacteria</taxon>
        <taxon>Pseudomonadati</taxon>
        <taxon>Bacteroidota</taxon>
        <taxon>Flavobacteriia</taxon>
        <taxon>Flavobacteriales</taxon>
        <taxon>Weeksellaceae</taxon>
        <taxon>Ornithobacterium</taxon>
    </lineage>
</organism>
<keyword evidence="1" id="KW-0812">Transmembrane</keyword>
<dbReference type="Pfam" id="PF14014">
    <property type="entry name" value="DUF4230"/>
    <property type="match status" value="1"/>
</dbReference>
<dbReference type="InterPro" id="IPR025324">
    <property type="entry name" value="DUF4230"/>
</dbReference>
<feature type="transmembrane region" description="Helical" evidence="1">
    <location>
        <begin position="7"/>
        <end position="23"/>
    </location>
</feature>
<evidence type="ECO:0000313" key="3">
    <source>
        <dbReference type="Proteomes" id="UP000262142"/>
    </source>
</evidence>
<keyword evidence="1" id="KW-1133">Transmembrane helix</keyword>
<accession>A0A383TW63</accession>
<proteinExistence type="predicted"/>
<protein>
    <recommendedName>
        <fullName evidence="4">DUF4230 domain-containing protein</fullName>
    </recommendedName>
</protein>
<dbReference type="AlphaFoldDB" id="A0A383TW63"/>
<dbReference type="RefSeq" id="WP_245952902.1">
    <property type="nucleotide sequence ID" value="NZ_UNSC01000001.1"/>
</dbReference>
<keyword evidence="1" id="KW-0472">Membrane</keyword>
<dbReference type="EMBL" id="UNSC01000001">
    <property type="protein sequence ID" value="SZD71171.1"/>
    <property type="molecule type" value="Genomic_DNA"/>
</dbReference>